<name>A0A4Q2DBD3_9AGAR</name>
<dbReference type="Pfam" id="PF12770">
    <property type="entry name" value="CHAT"/>
    <property type="match status" value="1"/>
</dbReference>
<dbReference type="AlphaFoldDB" id="A0A4Q2DBD3"/>
<organism evidence="2 3">
    <name type="scientific">Candolleomyces aberdarensis</name>
    <dbReference type="NCBI Taxonomy" id="2316362"/>
    <lineage>
        <taxon>Eukaryota</taxon>
        <taxon>Fungi</taxon>
        <taxon>Dikarya</taxon>
        <taxon>Basidiomycota</taxon>
        <taxon>Agaricomycotina</taxon>
        <taxon>Agaricomycetes</taxon>
        <taxon>Agaricomycetidae</taxon>
        <taxon>Agaricales</taxon>
        <taxon>Agaricineae</taxon>
        <taxon>Psathyrellaceae</taxon>
        <taxon>Candolleomyces</taxon>
    </lineage>
</organism>
<reference evidence="2 3" key="1">
    <citation type="submission" date="2019-01" db="EMBL/GenBank/DDBJ databases">
        <title>Draft genome sequence of Psathyrella aberdarensis IHI B618.</title>
        <authorList>
            <person name="Buettner E."/>
            <person name="Kellner H."/>
        </authorList>
    </citation>
    <scope>NUCLEOTIDE SEQUENCE [LARGE SCALE GENOMIC DNA]</scope>
    <source>
        <strain evidence="2 3">IHI B618</strain>
    </source>
</reference>
<gene>
    <name evidence="2" type="ORF">EST38_g9990</name>
</gene>
<feature type="non-terminal residue" evidence="2">
    <location>
        <position position="1"/>
    </location>
</feature>
<proteinExistence type="predicted"/>
<dbReference type="STRING" id="2316362.A0A4Q2DBD3"/>
<feature type="domain" description="CHAT" evidence="1">
    <location>
        <begin position="75"/>
        <end position="370"/>
    </location>
</feature>
<dbReference type="EMBL" id="SDEE01000501">
    <property type="protein sequence ID" value="RXW15864.1"/>
    <property type="molecule type" value="Genomic_DNA"/>
</dbReference>
<dbReference type="Proteomes" id="UP000290288">
    <property type="component" value="Unassembled WGS sequence"/>
</dbReference>
<protein>
    <recommendedName>
        <fullName evidence="1">CHAT domain-containing protein</fullName>
    </recommendedName>
</protein>
<comment type="caution">
    <text evidence="2">The sequence shown here is derived from an EMBL/GenBank/DDBJ whole genome shotgun (WGS) entry which is preliminary data.</text>
</comment>
<evidence type="ECO:0000313" key="2">
    <source>
        <dbReference type="EMBL" id="RXW15864.1"/>
    </source>
</evidence>
<sequence>ELDEPFHIPLHDFSQQKANKYSNALTALLVQKELLMRTVEMDKAEEEVTKNGLTERAARPCVDNPLRDGVVVRNILGALWKEVVKPILDALAFSRLESSSATEFPRIWWCPTGPVSFLPLHAAGIYRGKDSDNILNYAVSSYTPSVALLADRVKNDRPIDRDVSGLFLTSQPNVPNLPPISGTTKEVRLIHAKAVEHEVRVLSLEGNDVTVDTALEHMERFSSIHLACHASQDQDEALQSRFRFHDGRLELSKIIRKNLKNADLAFLSACQTSTGEEKLSEEVVHLAAGMLAAGYRRVVATMWAIGDNHAPEVATDFYDYLLAQRVEADGSGFDGSKSAYALHHAIQQLRQRLDNSEKSLLAWIPYVHFGF</sequence>
<evidence type="ECO:0000259" key="1">
    <source>
        <dbReference type="Pfam" id="PF12770"/>
    </source>
</evidence>
<dbReference type="InterPro" id="IPR024983">
    <property type="entry name" value="CHAT_dom"/>
</dbReference>
<dbReference type="OrthoDB" id="9991317at2759"/>
<keyword evidence="3" id="KW-1185">Reference proteome</keyword>
<accession>A0A4Q2DBD3</accession>
<evidence type="ECO:0000313" key="3">
    <source>
        <dbReference type="Proteomes" id="UP000290288"/>
    </source>
</evidence>